<dbReference type="EMBL" id="GG700648">
    <property type="protein sequence ID" value="KFL60563.1"/>
    <property type="molecule type" value="Genomic_DNA"/>
</dbReference>
<dbReference type="HOGENOM" id="CLU_2484932_0_0_1"/>
<dbReference type="VEuPathDB" id="FungiDB:TERG_11705"/>
<keyword evidence="3" id="KW-1185">Reference proteome</keyword>
<name>A0A080WQU9_TRIRC</name>
<gene>
    <name evidence="2" type="ORF">TERG_11705</name>
</gene>
<dbReference type="AlphaFoldDB" id="A0A080WQU9"/>
<proteinExistence type="predicted"/>
<dbReference type="InParanoid" id="A0A080WQU9"/>
<evidence type="ECO:0000313" key="2">
    <source>
        <dbReference type="EMBL" id="KFL60563.1"/>
    </source>
</evidence>
<dbReference type="Proteomes" id="UP000008864">
    <property type="component" value="Unassembled WGS sequence"/>
</dbReference>
<organism evidence="2 3">
    <name type="scientific">Trichophyton rubrum (strain ATCC MYA-4607 / CBS 118892)</name>
    <name type="common">Athlete's foot fungus</name>
    <dbReference type="NCBI Taxonomy" id="559305"/>
    <lineage>
        <taxon>Eukaryota</taxon>
        <taxon>Fungi</taxon>
        <taxon>Dikarya</taxon>
        <taxon>Ascomycota</taxon>
        <taxon>Pezizomycotina</taxon>
        <taxon>Eurotiomycetes</taxon>
        <taxon>Eurotiomycetidae</taxon>
        <taxon>Onygenales</taxon>
        <taxon>Arthrodermataceae</taxon>
        <taxon>Trichophyton</taxon>
    </lineage>
</organism>
<sequence length="87" mass="9595">MGNEITLPAKVQRPIEIEHDQIHEDDDNNSIRSSSSLSRSSSNVLSRSNTLPHRMHDNTVAPTASSSKGYNKVTPSKRGGDMYLSIE</sequence>
<feature type="compositionally biased region" description="Basic and acidic residues" evidence="1">
    <location>
        <begin position="13"/>
        <end position="22"/>
    </location>
</feature>
<evidence type="ECO:0000313" key="3">
    <source>
        <dbReference type="Proteomes" id="UP000008864"/>
    </source>
</evidence>
<feature type="region of interest" description="Disordered" evidence="1">
    <location>
        <begin position="1"/>
        <end position="87"/>
    </location>
</feature>
<accession>A0A080WQU9</accession>
<reference evidence="3" key="1">
    <citation type="journal article" date="2012" name="MBio">
        <title>Comparative genome analysis of Trichophyton rubrum and related dermatophytes reveals candidate genes involved in infection.</title>
        <authorList>
            <person name="Martinez D.A."/>
            <person name="Oliver B.G."/>
            <person name="Graeser Y."/>
            <person name="Goldberg J.M."/>
            <person name="Li W."/>
            <person name="Martinez-Rossi N.M."/>
            <person name="Monod M."/>
            <person name="Shelest E."/>
            <person name="Barton R.C."/>
            <person name="Birch E."/>
            <person name="Brakhage A.A."/>
            <person name="Chen Z."/>
            <person name="Gurr S.J."/>
            <person name="Heiman D."/>
            <person name="Heitman J."/>
            <person name="Kosti I."/>
            <person name="Rossi A."/>
            <person name="Saif S."/>
            <person name="Samalova M."/>
            <person name="Saunders C.W."/>
            <person name="Shea T."/>
            <person name="Summerbell R.C."/>
            <person name="Xu J."/>
            <person name="Young S."/>
            <person name="Zeng Q."/>
            <person name="Birren B.W."/>
            <person name="Cuomo C.A."/>
            <person name="White T.C."/>
        </authorList>
    </citation>
    <scope>NUCLEOTIDE SEQUENCE [LARGE SCALE GENOMIC DNA]</scope>
    <source>
        <strain evidence="3">ATCC MYA-4607 / CBS 118892</strain>
    </source>
</reference>
<protein>
    <submittedName>
        <fullName evidence="2">Uncharacterized protein</fullName>
    </submittedName>
</protein>
<feature type="compositionally biased region" description="Low complexity" evidence="1">
    <location>
        <begin position="30"/>
        <end position="49"/>
    </location>
</feature>
<dbReference type="STRING" id="559305.A0A080WQU9"/>
<evidence type="ECO:0000256" key="1">
    <source>
        <dbReference type="SAM" id="MobiDB-lite"/>
    </source>
</evidence>
<feature type="compositionally biased region" description="Polar residues" evidence="1">
    <location>
        <begin position="60"/>
        <end position="69"/>
    </location>
</feature>
<dbReference type="GeneID" id="71777098"/>
<dbReference type="RefSeq" id="XP_047605389.1">
    <property type="nucleotide sequence ID" value="XM_047750776.1"/>
</dbReference>